<feature type="signal peptide" evidence="1">
    <location>
        <begin position="1"/>
        <end position="21"/>
    </location>
</feature>
<name>A0A1H5P2X5_9ACTN</name>
<dbReference type="AlphaFoldDB" id="A0A1H5P2X5"/>
<organism evidence="2 3">
    <name type="scientific">Jiangella alba</name>
    <dbReference type="NCBI Taxonomy" id="561176"/>
    <lineage>
        <taxon>Bacteria</taxon>
        <taxon>Bacillati</taxon>
        <taxon>Actinomycetota</taxon>
        <taxon>Actinomycetes</taxon>
        <taxon>Jiangellales</taxon>
        <taxon>Jiangellaceae</taxon>
        <taxon>Jiangella</taxon>
    </lineage>
</organism>
<proteinExistence type="predicted"/>
<reference evidence="3" key="1">
    <citation type="submission" date="2016-10" db="EMBL/GenBank/DDBJ databases">
        <authorList>
            <person name="Varghese N."/>
            <person name="Submissions S."/>
        </authorList>
    </citation>
    <scope>NUCLEOTIDE SEQUENCE [LARGE SCALE GENOMIC DNA]</scope>
    <source>
        <strain evidence="3">DSM 45237</strain>
    </source>
</reference>
<evidence type="ECO:0000313" key="3">
    <source>
        <dbReference type="Proteomes" id="UP000181980"/>
    </source>
</evidence>
<dbReference type="Proteomes" id="UP000181980">
    <property type="component" value="Unassembled WGS sequence"/>
</dbReference>
<keyword evidence="3" id="KW-1185">Reference proteome</keyword>
<dbReference type="EMBL" id="FNUC01000004">
    <property type="protein sequence ID" value="SEF08219.1"/>
    <property type="molecule type" value="Genomic_DNA"/>
</dbReference>
<sequence>MTARVLVRTAVLLALPVAGCAAAPADVAVQSSGGVAVAGSLPAAGSAPAAGPSLTLPLDAYALTTEEGRELGSAAEARVRECASALGLDDAAVEPLPFGSAADGPDRHDRRYAVADPEIAAEHGYHPPPTTDVRRAFYEAHTDAELEVLVGVTADGAATTRDDVPEGGCLGAAAQAASVASESSLRAGQDLVSAVQADAWHAALADPRVLDAFAAWSACMAGAGYHYAAPMDANDDPRWWTSESAGPDELATAAADVACKSSTGLIPVWSAVEAEHQAALIAGHQSALDDYRALLDAQVSAASTAR</sequence>
<feature type="chain" id="PRO_5010234744" evidence="1">
    <location>
        <begin position="22"/>
        <end position="306"/>
    </location>
</feature>
<dbReference type="STRING" id="561176.SAMN04488561_3610"/>
<accession>A0A1H5P2X5</accession>
<gene>
    <name evidence="2" type="ORF">SAMN04488561_3610</name>
</gene>
<protein>
    <submittedName>
        <fullName evidence="2">Uncharacterized protein</fullName>
    </submittedName>
</protein>
<keyword evidence="1" id="KW-0732">Signal</keyword>
<dbReference type="RefSeq" id="WP_245737763.1">
    <property type="nucleotide sequence ID" value="NZ_FNUC01000004.1"/>
</dbReference>
<evidence type="ECO:0000313" key="2">
    <source>
        <dbReference type="EMBL" id="SEF08219.1"/>
    </source>
</evidence>
<evidence type="ECO:0000256" key="1">
    <source>
        <dbReference type="SAM" id="SignalP"/>
    </source>
</evidence>